<evidence type="ECO:0000313" key="3">
    <source>
        <dbReference type="Proteomes" id="UP000077202"/>
    </source>
</evidence>
<sequence>MNRWDQNYVGKKRRPGFLEDLVQPSGGGIWPSALMSLELLKRYLWRRIPSEIRDGAARERNLNDDTFSSHQLILPLRRRTTPMRGRVRPPHFTIALLQIDERLWSRMTMTLQNQRDIEATSKLGKFEIGPVESSASKKEKGKKVVTEEGIQDRNPGPSTEAVISALLEKTLEVLTVSLDTEVDPVSLEKIVDRVVEDVARETTTQQPVASPQTSTGTIILEIGEDPLAEEIQSKGINAVDMLCGQVVTLLRNLDSKLDKYARSSNVGSYVELVCNRTRVKVAAANSIVEKVESLTAERATTKTLLRRRRSNSWSQRRITRQEVSRVAFNEESCRVNELTADLAKRNQAHAAELAAKVKALAECEVVRSLKLELLDK</sequence>
<organism evidence="2 3">
    <name type="scientific">Marchantia polymorpha subsp. ruderalis</name>
    <dbReference type="NCBI Taxonomy" id="1480154"/>
    <lineage>
        <taxon>Eukaryota</taxon>
        <taxon>Viridiplantae</taxon>
        <taxon>Streptophyta</taxon>
        <taxon>Embryophyta</taxon>
        <taxon>Marchantiophyta</taxon>
        <taxon>Marchantiopsida</taxon>
        <taxon>Marchantiidae</taxon>
        <taxon>Marchantiales</taxon>
        <taxon>Marchantiaceae</taxon>
        <taxon>Marchantia</taxon>
    </lineage>
</organism>
<comment type="caution">
    <text evidence="2">The sequence shown here is derived from an EMBL/GenBank/DDBJ whole genome shotgun (WGS) entry which is preliminary data.</text>
</comment>
<reference evidence="2" key="1">
    <citation type="submission" date="2016-03" db="EMBL/GenBank/DDBJ databases">
        <title>Mechanisms controlling the formation of the plant cell surface in tip-growing cells are functionally conserved among land plants.</title>
        <authorList>
            <person name="Honkanen S."/>
            <person name="Jones V.A."/>
            <person name="Morieri G."/>
            <person name="Champion C."/>
            <person name="Hetherington A.J."/>
            <person name="Kelly S."/>
            <person name="Saint-Marcoux D."/>
            <person name="Proust H."/>
            <person name="Prescott H."/>
            <person name="Dolan L."/>
        </authorList>
    </citation>
    <scope>NUCLEOTIDE SEQUENCE [LARGE SCALE GENOMIC DNA]</scope>
    <source>
        <tissue evidence="2">Whole gametophyte</tissue>
    </source>
</reference>
<accession>A0A176VVC1</accession>
<dbReference type="EMBL" id="LVLJ01002486">
    <property type="protein sequence ID" value="OAE24749.1"/>
    <property type="molecule type" value="Genomic_DNA"/>
</dbReference>
<evidence type="ECO:0000313" key="2">
    <source>
        <dbReference type="EMBL" id="OAE24749.1"/>
    </source>
</evidence>
<gene>
    <name evidence="2" type="ORF">AXG93_1800s1000</name>
</gene>
<dbReference type="AlphaFoldDB" id="A0A176VVC1"/>
<dbReference type="Proteomes" id="UP000077202">
    <property type="component" value="Unassembled WGS sequence"/>
</dbReference>
<evidence type="ECO:0000256" key="1">
    <source>
        <dbReference type="SAM" id="MobiDB-lite"/>
    </source>
</evidence>
<name>A0A176VVC1_MARPO</name>
<keyword evidence="3" id="KW-1185">Reference proteome</keyword>
<proteinExistence type="predicted"/>
<feature type="region of interest" description="Disordered" evidence="1">
    <location>
        <begin position="134"/>
        <end position="157"/>
    </location>
</feature>
<feature type="compositionally biased region" description="Basic and acidic residues" evidence="1">
    <location>
        <begin position="135"/>
        <end position="146"/>
    </location>
</feature>
<protein>
    <submittedName>
        <fullName evidence="2">Uncharacterized protein</fullName>
    </submittedName>
</protein>